<accession>X1IDJ6</accession>
<dbReference type="Pfam" id="PF06808">
    <property type="entry name" value="DctM"/>
    <property type="match status" value="1"/>
</dbReference>
<evidence type="ECO:0000256" key="7">
    <source>
        <dbReference type="SAM" id="Phobius"/>
    </source>
</evidence>
<evidence type="ECO:0000256" key="2">
    <source>
        <dbReference type="ARBA" id="ARBA00022475"/>
    </source>
</evidence>
<evidence type="ECO:0000256" key="5">
    <source>
        <dbReference type="ARBA" id="ARBA00022989"/>
    </source>
</evidence>
<evidence type="ECO:0000313" key="9">
    <source>
        <dbReference type="EMBL" id="GAH64184.1"/>
    </source>
</evidence>
<proteinExistence type="predicted"/>
<dbReference type="EMBL" id="BARU01027876">
    <property type="protein sequence ID" value="GAH64184.1"/>
    <property type="molecule type" value="Genomic_DNA"/>
</dbReference>
<dbReference type="PANTHER" id="PTHR33362:SF7">
    <property type="entry name" value="SLL1103 PROTEIN"/>
    <property type="match status" value="1"/>
</dbReference>
<feature type="transmembrane region" description="Helical" evidence="7">
    <location>
        <begin position="52"/>
        <end position="77"/>
    </location>
</feature>
<dbReference type="GO" id="GO:0005886">
    <property type="term" value="C:plasma membrane"/>
    <property type="evidence" value="ECO:0007669"/>
    <property type="project" value="UniProtKB-SubCell"/>
</dbReference>
<organism evidence="9">
    <name type="scientific">marine sediment metagenome</name>
    <dbReference type="NCBI Taxonomy" id="412755"/>
    <lineage>
        <taxon>unclassified sequences</taxon>
        <taxon>metagenomes</taxon>
        <taxon>ecological metagenomes</taxon>
    </lineage>
</organism>
<evidence type="ECO:0000256" key="6">
    <source>
        <dbReference type="ARBA" id="ARBA00023136"/>
    </source>
</evidence>
<dbReference type="AlphaFoldDB" id="X1IDJ6"/>
<keyword evidence="3" id="KW-0997">Cell inner membrane</keyword>
<comment type="caution">
    <text evidence="9">The sequence shown here is derived from an EMBL/GenBank/DDBJ whole genome shotgun (WGS) entry which is preliminary data.</text>
</comment>
<dbReference type="InterPro" id="IPR010656">
    <property type="entry name" value="DctM"/>
</dbReference>
<evidence type="ECO:0000256" key="1">
    <source>
        <dbReference type="ARBA" id="ARBA00004429"/>
    </source>
</evidence>
<comment type="subcellular location">
    <subcellularLocation>
        <location evidence="1">Cell inner membrane</location>
        <topology evidence="1">Multi-pass membrane protein</topology>
    </subcellularLocation>
</comment>
<feature type="non-terminal residue" evidence="9">
    <location>
        <position position="106"/>
    </location>
</feature>
<dbReference type="GO" id="GO:0022857">
    <property type="term" value="F:transmembrane transporter activity"/>
    <property type="evidence" value="ECO:0007669"/>
    <property type="project" value="TreeGrafter"/>
</dbReference>
<sequence length="106" mass="11250">MITLSPEIITIIMFGALAAVLLTGYPLGTLMLATALLVGFLVKGPVALEMSYFTLFGVMTNYVLLAIPLFVFMGALLEASGLADRMYHALFLIMSGFRGGLAIGTV</sequence>
<evidence type="ECO:0000259" key="8">
    <source>
        <dbReference type="Pfam" id="PF06808"/>
    </source>
</evidence>
<protein>
    <recommendedName>
        <fullName evidence="8">TRAP C4-dicarboxylate transport system permease DctM subunit domain-containing protein</fullName>
    </recommendedName>
</protein>
<feature type="transmembrane region" description="Helical" evidence="7">
    <location>
        <begin position="12"/>
        <end position="40"/>
    </location>
</feature>
<feature type="domain" description="TRAP C4-dicarboxylate transport system permease DctM subunit" evidence="8">
    <location>
        <begin position="14"/>
        <end position="104"/>
    </location>
</feature>
<dbReference type="PANTHER" id="PTHR33362">
    <property type="entry name" value="SIALIC ACID TRAP TRANSPORTER PERMEASE PROTEIN SIAT-RELATED"/>
    <property type="match status" value="1"/>
</dbReference>
<evidence type="ECO:0000256" key="4">
    <source>
        <dbReference type="ARBA" id="ARBA00022692"/>
    </source>
</evidence>
<keyword evidence="2" id="KW-1003">Cell membrane</keyword>
<keyword evidence="4 7" id="KW-0812">Transmembrane</keyword>
<name>X1IDJ6_9ZZZZ</name>
<reference evidence="9" key="1">
    <citation type="journal article" date="2014" name="Front. Microbiol.">
        <title>High frequency of phylogenetically diverse reductive dehalogenase-homologous genes in deep subseafloor sedimentary metagenomes.</title>
        <authorList>
            <person name="Kawai M."/>
            <person name="Futagami T."/>
            <person name="Toyoda A."/>
            <person name="Takaki Y."/>
            <person name="Nishi S."/>
            <person name="Hori S."/>
            <person name="Arai W."/>
            <person name="Tsubouchi T."/>
            <person name="Morono Y."/>
            <person name="Uchiyama I."/>
            <person name="Ito T."/>
            <person name="Fujiyama A."/>
            <person name="Inagaki F."/>
            <person name="Takami H."/>
        </authorList>
    </citation>
    <scope>NUCLEOTIDE SEQUENCE</scope>
    <source>
        <strain evidence="9">Expedition CK06-06</strain>
    </source>
</reference>
<evidence type="ECO:0000256" key="3">
    <source>
        <dbReference type="ARBA" id="ARBA00022519"/>
    </source>
</evidence>
<keyword evidence="6 7" id="KW-0472">Membrane</keyword>
<keyword evidence="5 7" id="KW-1133">Transmembrane helix</keyword>
<gene>
    <name evidence="9" type="ORF">S03H2_44567</name>
</gene>
<dbReference type="InterPro" id="IPR004681">
    <property type="entry name" value="TRAP_DctM"/>
</dbReference>